<sequence>MGSSVKCRCLNTRKIQKLGIKVALLALLAVFAGRTAVAQGNVPSYGSIMDALNNSTLNLGGFKQLAEATGLNVTLANTAFVGTGFIPTDAALVTFAGGAGISGGISGLARLDPGVLLRFLQFHVLTSAVPASAFPDFANLDTGGQQAVSATLLSAQYQVPSWNTRMSCAAVNASDPETAYVVFGADGTLAKVITTDITVNNGTSYVHIIDAAMGYWYKDLRTAAYAFNFDYFYEGLVQANKTKPSLMPNNETRMYFPPSNDVSVCAVRTSVRADS</sequence>
<evidence type="ECO:0000313" key="3">
    <source>
        <dbReference type="Proteomes" id="UP001165080"/>
    </source>
</evidence>
<dbReference type="SUPFAM" id="SSF82153">
    <property type="entry name" value="FAS1 domain"/>
    <property type="match status" value="1"/>
</dbReference>
<dbReference type="Gene3D" id="2.30.180.10">
    <property type="entry name" value="FAS1 domain"/>
    <property type="match status" value="1"/>
</dbReference>
<evidence type="ECO:0000259" key="1">
    <source>
        <dbReference type="Pfam" id="PF02469"/>
    </source>
</evidence>
<comment type="caution">
    <text evidence="2">The sequence shown here is derived from an EMBL/GenBank/DDBJ whole genome shotgun (WGS) entry which is preliminary data.</text>
</comment>
<proteinExistence type="predicted"/>
<accession>A0A9W6BMI7</accession>
<dbReference type="InterPro" id="IPR036378">
    <property type="entry name" value="FAS1_dom_sf"/>
</dbReference>
<dbReference type="InterPro" id="IPR000782">
    <property type="entry name" value="FAS1_domain"/>
</dbReference>
<dbReference type="Pfam" id="PF02469">
    <property type="entry name" value="Fasciclin"/>
    <property type="match status" value="1"/>
</dbReference>
<name>A0A9W6BMI7_9CHLO</name>
<gene>
    <name evidence="2" type="primary">PLESTB001398</name>
    <name evidence="2" type="ORF">PLESTB_000871900</name>
</gene>
<organism evidence="2 3">
    <name type="scientific">Pleodorina starrii</name>
    <dbReference type="NCBI Taxonomy" id="330485"/>
    <lineage>
        <taxon>Eukaryota</taxon>
        <taxon>Viridiplantae</taxon>
        <taxon>Chlorophyta</taxon>
        <taxon>core chlorophytes</taxon>
        <taxon>Chlorophyceae</taxon>
        <taxon>CS clade</taxon>
        <taxon>Chlamydomonadales</taxon>
        <taxon>Volvocaceae</taxon>
        <taxon>Pleodorina</taxon>
    </lineage>
</organism>
<feature type="domain" description="FAS1" evidence="1">
    <location>
        <begin position="62"/>
        <end position="212"/>
    </location>
</feature>
<reference evidence="2 3" key="1">
    <citation type="journal article" date="2023" name="Commun. Biol.">
        <title>Reorganization of the ancestral sex-determining regions during the evolution of trioecy in Pleodorina starrii.</title>
        <authorList>
            <person name="Takahashi K."/>
            <person name="Suzuki S."/>
            <person name="Kawai-Toyooka H."/>
            <person name="Yamamoto K."/>
            <person name="Hamaji T."/>
            <person name="Ootsuki R."/>
            <person name="Yamaguchi H."/>
            <person name="Kawachi M."/>
            <person name="Higashiyama T."/>
            <person name="Nozaki H."/>
        </authorList>
    </citation>
    <scope>NUCLEOTIDE SEQUENCE [LARGE SCALE GENOMIC DNA]</scope>
    <source>
        <strain evidence="2 3">NIES-4479</strain>
    </source>
</reference>
<dbReference type="EMBL" id="BRXU01000010">
    <property type="protein sequence ID" value="GLC54485.1"/>
    <property type="molecule type" value="Genomic_DNA"/>
</dbReference>
<dbReference type="Proteomes" id="UP001165080">
    <property type="component" value="Unassembled WGS sequence"/>
</dbReference>
<protein>
    <recommendedName>
        <fullName evidence="1">FAS1 domain-containing protein</fullName>
    </recommendedName>
</protein>
<evidence type="ECO:0000313" key="2">
    <source>
        <dbReference type="EMBL" id="GLC54485.1"/>
    </source>
</evidence>
<dbReference type="AlphaFoldDB" id="A0A9W6BMI7"/>
<keyword evidence="3" id="KW-1185">Reference proteome</keyword>